<keyword evidence="7" id="KW-0547">Nucleotide-binding</keyword>
<dbReference type="Gene3D" id="1.20.272.10">
    <property type="match status" value="1"/>
</dbReference>
<dbReference type="GO" id="GO:0009360">
    <property type="term" value="C:DNA polymerase III complex"/>
    <property type="evidence" value="ECO:0007669"/>
    <property type="project" value="InterPro"/>
</dbReference>
<evidence type="ECO:0000313" key="14">
    <source>
        <dbReference type="Proteomes" id="UP000823613"/>
    </source>
</evidence>
<dbReference type="EC" id="2.7.7.7" evidence="2"/>
<evidence type="ECO:0000256" key="10">
    <source>
        <dbReference type="ARBA" id="ARBA00022932"/>
    </source>
</evidence>
<dbReference type="InterPro" id="IPR001270">
    <property type="entry name" value="ClpA/B"/>
</dbReference>
<evidence type="ECO:0000259" key="12">
    <source>
        <dbReference type="SMART" id="SM00382"/>
    </source>
</evidence>
<keyword evidence="5" id="KW-0235">DNA replication</keyword>
<reference evidence="13" key="1">
    <citation type="submission" date="2020-10" db="EMBL/GenBank/DDBJ databases">
        <authorList>
            <person name="Gilroy R."/>
        </authorList>
    </citation>
    <scope>NUCLEOTIDE SEQUENCE</scope>
    <source>
        <strain evidence="13">11159</strain>
    </source>
</reference>
<dbReference type="GO" id="GO:0008408">
    <property type="term" value="F:3'-5' exonuclease activity"/>
    <property type="evidence" value="ECO:0007669"/>
    <property type="project" value="InterPro"/>
</dbReference>
<dbReference type="PANTHER" id="PTHR11669">
    <property type="entry name" value="REPLICATION FACTOR C / DNA POLYMERASE III GAMMA-TAU SUBUNIT"/>
    <property type="match status" value="1"/>
</dbReference>
<dbReference type="SUPFAM" id="SSF48019">
    <property type="entry name" value="post-AAA+ oligomerization domain-like"/>
    <property type="match status" value="1"/>
</dbReference>
<dbReference type="SUPFAM" id="SSF52540">
    <property type="entry name" value="P-loop containing nucleoside triphosphate hydrolases"/>
    <property type="match status" value="1"/>
</dbReference>
<dbReference type="Pfam" id="PF13177">
    <property type="entry name" value="DNA_pol3_delta2"/>
    <property type="match status" value="1"/>
</dbReference>
<evidence type="ECO:0000256" key="4">
    <source>
        <dbReference type="ARBA" id="ARBA00022695"/>
    </source>
</evidence>
<dbReference type="Gene3D" id="1.10.8.60">
    <property type="match status" value="1"/>
</dbReference>
<proteinExistence type="inferred from homology"/>
<dbReference type="FunFam" id="3.40.50.300:FF:000014">
    <property type="entry name" value="DNA polymerase III subunit gamma/tau"/>
    <property type="match status" value="1"/>
</dbReference>
<dbReference type="Gene3D" id="3.40.50.300">
    <property type="entry name" value="P-loop containing nucleotide triphosphate hydrolases"/>
    <property type="match status" value="1"/>
</dbReference>
<dbReference type="InterPro" id="IPR003593">
    <property type="entry name" value="AAA+_ATPase"/>
</dbReference>
<dbReference type="NCBIfam" id="TIGR00678">
    <property type="entry name" value="holB"/>
    <property type="match status" value="1"/>
</dbReference>
<evidence type="ECO:0000256" key="7">
    <source>
        <dbReference type="ARBA" id="ARBA00022741"/>
    </source>
</evidence>
<keyword evidence="4 13" id="KW-0548">Nucleotidyltransferase</keyword>
<dbReference type="GO" id="GO:0003887">
    <property type="term" value="F:DNA-directed DNA polymerase activity"/>
    <property type="evidence" value="ECO:0007669"/>
    <property type="project" value="UniProtKB-KW"/>
</dbReference>
<comment type="catalytic activity">
    <reaction evidence="11">
        <text>DNA(n) + a 2'-deoxyribonucleoside 5'-triphosphate = DNA(n+1) + diphosphate</text>
        <dbReference type="Rhea" id="RHEA:22508"/>
        <dbReference type="Rhea" id="RHEA-COMP:17339"/>
        <dbReference type="Rhea" id="RHEA-COMP:17340"/>
        <dbReference type="ChEBI" id="CHEBI:33019"/>
        <dbReference type="ChEBI" id="CHEBI:61560"/>
        <dbReference type="ChEBI" id="CHEBI:173112"/>
        <dbReference type="EC" id="2.7.7.7"/>
    </reaction>
</comment>
<reference evidence="13" key="2">
    <citation type="journal article" date="2021" name="PeerJ">
        <title>Extensive microbial diversity within the chicken gut microbiome revealed by metagenomics and culture.</title>
        <authorList>
            <person name="Gilroy R."/>
            <person name="Ravi A."/>
            <person name="Getino M."/>
            <person name="Pursley I."/>
            <person name="Horton D.L."/>
            <person name="Alikhan N.F."/>
            <person name="Baker D."/>
            <person name="Gharbi K."/>
            <person name="Hall N."/>
            <person name="Watson M."/>
            <person name="Adriaenssens E.M."/>
            <person name="Foster-Nyarko E."/>
            <person name="Jarju S."/>
            <person name="Secka A."/>
            <person name="Antonio M."/>
            <person name="Oren A."/>
            <person name="Chaudhuri R.R."/>
            <person name="La Ragione R."/>
            <person name="Hildebrand F."/>
            <person name="Pallen M.J."/>
        </authorList>
    </citation>
    <scope>NUCLEOTIDE SEQUENCE</scope>
    <source>
        <strain evidence="13">11159</strain>
    </source>
</reference>
<evidence type="ECO:0000313" key="13">
    <source>
        <dbReference type="EMBL" id="MBO8428047.1"/>
    </source>
</evidence>
<comment type="caution">
    <text evidence="13">The sequence shown here is derived from an EMBL/GenBank/DDBJ whole genome shotgun (WGS) entry which is preliminary data.</text>
</comment>
<dbReference type="InterPro" id="IPR045085">
    <property type="entry name" value="HLD_clamp_pol_III_gamma_tau"/>
</dbReference>
<dbReference type="GO" id="GO:0046872">
    <property type="term" value="F:metal ion binding"/>
    <property type="evidence" value="ECO:0007669"/>
    <property type="project" value="UniProtKB-KW"/>
</dbReference>
<dbReference type="PANTHER" id="PTHR11669:SF0">
    <property type="entry name" value="PROTEIN STICHEL-LIKE 2"/>
    <property type="match status" value="1"/>
</dbReference>
<keyword evidence="6" id="KW-0479">Metal-binding</keyword>
<dbReference type="GO" id="GO:0006261">
    <property type="term" value="P:DNA-templated DNA replication"/>
    <property type="evidence" value="ECO:0007669"/>
    <property type="project" value="TreeGrafter"/>
</dbReference>
<evidence type="ECO:0000256" key="8">
    <source>
        <dbReference type="ARBA" id="ARBA00022833"/>
    </source>
</evidence>
<dbReference type="InterPro" id="IPR004622">
    <property type="entry name" value="DNA_pol_HolB"/>
</dbReference>
<evidence type="ECO:0000256" key="3">
    <source>
        <dbReference type="ARBA" id="ARBA00022679"/>
    </source>
</evidence>
<keyword evidence="10" id="KW-0239">DNA-directed DNA polymerase</keyword>
<dbReference type="AlphaFoldDB" id="A0A9D9GXM1"/>
<comment type="similarity">
    <text evidence="1">Belongs to the DnaX/STICHEL family.</text>
</comment>
<feature type="domain" description="AAA+ ATPase" evidence="12">
    <location>
        <begin position="37"/>
        <end position="178"/>
    </location>
</feature>
<evidence type="ECO:0000256" key="1">
    <source>
        <dbReference type="ARBA" id="ARBA00006360"/>
    </source>
</evidence>
<dbReference type="EMBL" id="JADIMY010000117">
    <property type="protein sequence ID" value="MBO8428047.1"/>
    <property type="molecule type" value="Genomic_DNA"/>
</dbReference>
<dbReference type="InterPro" id="IPR050238">
    <property type="entry name" value="DNA_Rep/Repair_Clamp_Loader"/>
</dbReference>
<dbReference type="GO" id="GO:0003677">
    <property type="term" value="F:DNA binding"/>
    <property type="evidence" value="ECO:0007669"/>
    <property type="project" value="InterPro"/>
</dbReference>
<dbReference type="InterPro" id="IPR012763">
    <property type="entry name" value="DNA_pol_III_sug/sutau_N"/>
</dbReference>
<keyword evidence="3 13" id="KW-0808">Transferase</keyword>
<evidence type="ECO:0000256" key="11">
    <source>
        <dbReference type="ARBA" id="ARBA00049244"/>
    </source>
</evidence>
<dbReference type="NCBIfam" id="TIGR02397">
    <property type="entry name" value="dnaX_nterm"/>
    <property type="match status" value="1"/>
</dbReference>
<accession>A0A9D9GXM1</accession>
<sequence>MTYQALYRKYRSKTFDEIVGQEAIIKTLKNALKQNKIAHAYLFSGPRGTGKTSIARLLAKALNCEKGIGYQCNECENCKAINTGSHPDVIEIDAASNNSVDDARSLIEKVKYSPILGRYKVYIIDEVHMMSSSAFNALLKTLEEPPSYVVFILCTTEPHKVLPTIVSRCQRYEFKKIDDKDLVKLIQSVLLKENVKASDEAINLIVELANGGARDALSLLDQIIAYSSNQIEVKDIEDIFGLTSMSEKITLIKFISKGDTLNVLNKLNQFISRNIDIDKLVNELLLIFKDVLIYQQTESLDLLSLLNEINVKDLNKIFTSEELNSLISLFMECQKEFKITNNPSFTFEVYLLKAIEIFKDINQLDLKVTKPKNVEPVSTQTTKENIISEPEKESIELKNKPIIEETKAENTTNNLLKDNLIDTNATQANEELKDIDIFDPNKELGIEETETPKTVQNTQKVSKTQFNLPKLVTTGEKYVIDENNLINILVTADKNARKDLSSSWNKIELYTDDSGSMEIARLLSDCTIFAKSDKYTILVCDYEKEETTLNNVENQDSISKFIATISNTKKSFIYTLDRKKYISLRTKYLNLNQLGKLPNKDDITKIEINKEEISQ</sequence>
<dbReference type="SMART" id="SM00382">
    <property type="entry name" value="AAA"/>
    <property type="match status" value="1"/>
</dbReference>
<evidence type="ECO:0000256" key="9">
    <source>
        <dbReference type="ARBA" id="ARBA00022840"/>
    </source>
</evidence>
<dbReference type="Pfam" id="PF22608">
    <property type="entry name" value="DNAX_ATPase_lid"/>
    <property type="match status" value="1"/>
</dbReference>
<evidence type="ECO:0000256" key="2">
    <source>
        <dbReference type="ARBA" id="ARBA00012417"/>
    </source>
</evidence>
<dbReference type="NCBIfam" id="NF004046">
    <property type="entry name" value="PRK05563.1"/>
    <property type="match status" value="1"/>
</dbReference>
<dbReference type="Proteomes" id="UP000823613">
    <property type="component" value="Unassembled WGS sequence"/>
</dbReference>
<evidence type="ECO:0000256" key="6">
    <source>
        <dbReference type="ARBA" id="ARBA00022723"/>
    </source>
</evidence>
<dbReference type="InterPro" id="IPR027417">
    <property type="entry name" value="P-loop_NTPase"/>
</dbReference>
<dbReference type="InterPro" id="IPR008921">
    <property type="entry name" value="DNA_pol3_clamp-load_cplx_C"/>
</dbReference>
<dbReference type="CDD" id="cd18137">
    <property type="entry name" value="HLD_clamp_pol_III_gamma_tau"/>
    <property type="match status" value="1"/>
</dbReference>
<dbReference type="Pfam" id="PF12169">
    <property type="entry name" value="DNA_pol3_gamma3"/>
    <property type="match status" value="1"/>
</dbReference>
<dbReference type="InterPro" id="IPR022754">
    <property type="entry name" value="DNA_pol_III_gamma-3"/>
</dbReference>
<organism evidence="13 14">
    <name type="scientific">Candidatus Onthovivens merdipullorum</name>
    <dbReference type="NCBI Taxonomy" id="2840889"/>
    <lineage>
        <taxon>Bacteria</taxon>
        <taxon>Bacillati</taxon>
        <taxon>Bacillota</taxon>
        <taxon>Bacilli</taxon>
        <taxon>Bacillales</taxon>
        <taxon>Candidatus Onthovivens</taxon>
    </lineage>
</organism>
<name>A0A9D9GXM1_9BACL</name>
<evidence type="ECO:0000256" key="5">
    <source>
        <dbReference type="ARBA" id="ARBA00022705"/>
    </source>
</evidence>
<gene>
    <name evidence="13" type="primary">dnaX</name>
    <name evidence="13" type="ORF">IAC58_05860</name>
</gene>
<protein>
    <recommendedName>
        <fullName evidence="2">DNA-directed DNA polymerase</fullName>
        <ecNumber evidence="2">2.7.7.7</ecNumber>
    </recommendedName>
</protein>
<keyword evidence="8" id="KW-0862">Zinc</keyword>
<keyword evidence="9" id="KW-0067">ATP-binding</keyword>
<dbReference type="PRINTS" id="PR00300">
    <property type="entry name" value="CLPPROTEASEA"/>
</dbReference>
<dbReference type="CDD" id="cd00009">
    <property type="entry name" value="AAA"/>
    <property type="match status" value="1"/>
</dbReference>
<dbReference type="GO" id="GO:0005524">
    <property type="term" value="F:ATP binding"/>
    <property type="evidence" value="ECO:0007669"/>
    <property type="project" value="UniProtKB-KW"/>
</dbReference>